<sequence>MDQQKIQAITNWPPPKDIHALKAFFGLCNFYRRFVKNYSLIAVPLAELLKKVTPWEWGPKRAGAFNALKAAMSSSPVLALPDLAKPFEVQIDAYDYALGGVLLQEGNPVAYKSRKLKDAERRYAAHEKELLCLGSKLSHSSSFHPQFDGQMERFNGMLEEYLRHFVTGS</sequence>
<name>A0AC58TQP2_TOBAC</name>
<accession>A0AC58TQP2</accession>
<gene>
    <name evidence="2" type="primary">LOC142176308</name>
</gene>
<proteinExistence type="predicted"/>
<evidence type="ECO:0000313" key="2">
    <source>
        <dbReference type="RefSeq" id="XP_075099538.1"/>
    </source>
</evidence>
<reference evidence="1" key="1">
    <citation type="journal article" date="2014" name="Nat. Commun.">
        <title>The tobacco genome sequence and its comparison with those of tomato and potato.</title>
        <authorList>
            <person name="Sierro N."/>
            <person name="Battey J.N."/>
            <person name="Ouadi S."/>
            <person name="Bakaher N."/>
            <person name="Bovet L."/>
            <person name="Willig A."/>
            <person name="Goepfert S."/>
            <person name="Peitsch M.C."/>
            <person name="Ivanov N.V."/>
        </authorList>
    </citation>
    <scope>NUCLEOTIDE SEQUENCE [LARGE SCALE GENOMIC DNA]</scope>
</reference>
<organism evidence="1 2">
    <name type="scientific">Nicotiana tabacum</name>
    <name type="common">Common tobacco</name>
    <dbReference type="NCBI Taxonomy" id="4097"/>
    <lineage>
        <taxon>Eukaryota</taxon>
        <taxon>Viridiplantae</taxon>
        <taxon>Streptophyta</taxon>
        <taxon>Embryophyta</taxon>
        <taxon>Tracheophyta</taxon>
        <taxon>Spermatophyta</taxon>
        <taxon>Magnoliopsida</taxon>
        <taxon>eudicotyledons</taxon>
        <taxon>Gunneridae</taxon>
        <taxon>Pentapetalae</taxon>
        <taxon>asterids</taxon>
        <taxon>lamiids</taxon>
        <taxon>Solanales</taxon>
        <taxon>Solanaceae</taxon>
        <taxon>Nicotianoideae</taxon>
        <taxon>Nicotianeae</taxon>
        <taxon>Nicotiana</taxon>
    </lineage>
</organism>
<protein>
    <submittedName>
        <fullName evidence="2">Mitochondrial protein AtMg00860</fullName>
    </submittedName>
</protein>
<reference evidence="2" key="2">
    <citation type="submission" date="2025-08" db="UniProtKB">
        <authorList>
            <consortium name="RefSeq"/>
        </authorList>
    </citation>
    <scope>IDENTIFICATION</scope>
    <source>
        <tissue evidence="2">Leaf</tissue>
    </source>
</reference>
<dbReference type="RefSeq" id="XP_075099538.1">
    <property type="nucleotide sequence ID" value="XM_075243437.1"/>
</dbReference>
<keyword evidence="1" id="KW-1185">Reference proteome</keyword>
<evidence type="ECO:0000313" key="1">
    <source>
        <dbReference type="Proteomes" id="UP000790787"/>
    </source>
</evidence>
<dbReference type="Proteomes" id="UP000790787">
    <property type="component" value="Chromosome 22"/>
</dbReference>